<dbReference type="AlphaFoldDB" id="A0A645EIR0"/>
<name>A0A645EIR0_9ZZZZ</name>
<sequence length="60" mass="6559">MNNKASANMAIKCTVQQCTHHCSDQNYCSLDSITVGTHEYNPTQDQCTDCKSFMNAGGVI</sequence>
<gene>
    <name evidence="2" type="ORF">SDC9_149121</name>
</gene>
<evidence type="ECO:0000259" key="1">
    <source>
        <dbReference type="Pfam" id="PF07561"/>
    </source>
</evidence>
<reference evidence="2" key="1">
    <citation type="submission" date="2019-08" db="EMBL/GenBank/DDBJ databases">
        <authorList>
            <person name="Kucharzyk K."/>
            <person name="Murdoch R.W."/>
            <person name="Higgins S."/>
            <person name="Loffler F."/>
        </authorList>
    </citation>
    <scope>NUCLEOTIDE SEQUENCE</scope>
</reference>
<accession>A0A645EIR0</accession>
<evidence type="ECO:0000313" key="2">
    <source>
        <dbReference type="EMBL" id="MPN01908.1"/>
    </source>
</evidence>
<dbReference type="InterPro" id="IPR011437">
    <property type="entry name" value="DUF1540"/>
</dbReference>
<organism evidence="2">
    <name type="scientific">bioreactor metagenome</name>
    <dbReference type="NCBI Taxonomy" id="1076179"/>
    <lineage>
        <taxon>unclassified sequences</taxon>
        <taxon>metagenomes</taxon>
        <taxon>ecological metagenomes</taxon>
    </lineage>
</organism>
<comment type="caution">
    <text evidence="2">The sequence shown here is derived from an EMBL/GenBank/DDBJ whole genome shotgun (WGS) entry which is preliminary data.</text>
</comment>
<feature type="domain" description="DUF1540" evidence="1">
    <location>
        <begin position="11"/>
        <end position="53"/>
    </location>
</feature>
<dbReference type="Pfam" id="PF07561">
    <property type="entry name" value="DUF1540"/>
    <property type="match status" value="1"/>
</dbReference>
<proteinExistence type="predicted"/>
<dbReference type="EMBL" id="VSSQ01047881">
    <property type="protein sequence ID" value="MPN01908.1"/>
    <property type="molecule type" value="Genomic_DNA"/>
</dbReference>
<protein>
    <recommendedName>
        <fullName evidence="1">DUF1540 domain-containing protein</fullName>
    </recommendedName>
</protein>